<dbReference type="Proteomes" id="UP000193834">
    <property type="component" value="Unassembled WGS sequence"/>
</dbReference>
<evidence type="ECO:0000313" key="2">
    <source>
        <dbReference type="Proteomes" id="UP000193834"/>
    </source>
</evidence>
<dbReference type="STRING" id="1852522.SAMN06295960_1434"/>
<evidence type="ECO:0000313" key="1">
    <source>
        <dbReference type="EMBL" id="SMG25499.1"/>
    </source>
</evidence>
<dbReference type="RefSeq" id="WP_085493575.1">
    <property type="nucleotide sequence ID" value="NZ_FXAZ01000001.1"/>
</dbReference>
<name>A0A1X7JDJ7_9BACL</name>
<keyword evidence="1" id="KW-0436">Ligase</keyword>
<dbReference type="InterPro" id="IPR025681">
    <property type="entry name" value="COOH-NH2_lig"/>
</dbReference>
<gene>
    <name evidence="1" type="ORF">SAMN06295960_1434</name>
</gene>
<dbReference type="GO" id="GO:0016874">
    <property type="term" value="F:ligase activity"/>
    <property type="evidence" value="ECO:0007669"/>
    <property type="project" value="UniProtKB-KW"/>
</dbReference>
<dbReference type="AlphaFoldDB" id="A0A1X7JDJ7"/>
<proteinExistence type="predicted"/>
<protein>
    <submittedName>
        <fullName evidence="1">Phage phiEco32-like COOH.NH2 ligase-type 2</fullName>
    </submittedName>
</protein>
<dbReference type="OrthoDB" id="2078085at2"/>
<keyword evidence="2" id="KW-1185">Reference proteome</keyword>
<dbReference type="EMBL" id="FXAZ01000001">
    <property type="protein sequence ID" value="SMG25499.1"/>
    <property type="molecule type" value="Genomic_DNA"/>
</dbReference>
<reference evidence="1 2" key="1">
    <citation type="submission" date="2017-04" db="EMBL/GenBank/DDBJ databases">
        <authorList>
            <person name="Afonso C.L."/>
            <person name="Miller P.J."/>
            <person name="Scott M.A."/>
            <person name="Spackman E."/>
            <person name="Goraichik I."/>
            <person name="Dimitrov K.M."/>
            <person name="Suarez D.L."/>
            <person name="Swayne D.E."/>
        </authorList>
    </citation>
    <scope>NUCLEOTIDE SEQUENCE [LARGE SCALE GENOMIC DNA]</scope>
    <source>
        <strain evidence="1 2">11</strain>
    </source>
</reference>
<organism evidence="1 2">
    <name type="scientific">Paenibacillus aquistagni</name>
    <dbReference type="NCBI Taxonomy" id="1852522"/>
    <lineage>
        <taxon>Bacteria</taxon>
        <taxon>Bacillati</taxon>
        <taxon>Bacillota</taxon>
        <taxon>Bacilli</taxon>
        <taxon>Bacillales</taxon>
        <taxon>Paenibacillaceae</taxon>
        <taxon>Paenibacillus</taxon>
    </lineage>
</organism>
<accession>A0A1X7JDJ7</accession>
<dbReference type="Pfam" id="PF14395">
    <property type="entry name" value="COOH-NH2_lig"/>
    <property type="match status" value="1"/>
</dbReference>
<sequence>MMSQQTCKQELPLDAVLHIWEEGSKEALSMDSSLKHSAKLHWLLGSPPWNQLQTAKLQQQTGDERPVVINRFGGSWTDSSLRSHLQRLGIPAAKQAAWGRRAKAQSARYVRTVTFWVNQCDIAACGIAFIQPNGGLQVQQPIQDWLKPPYRRLARLAIRAAYALGWDTLQVTVQGAPQEHMAEEAIGGVMDELQEGDVILQCSPISRLLVPEWVWDRYIAQLSAQGAALMPVDKPQCMKQPAVQYGLDMEYVLLDRERERVVSASRFLPYSGIAGCDAVRIQGQVQYPLVELRPRPSAQIEDLVQHLQAAMITANQAIQRTLEAYKKHKPHYVNSVKWCAGSLPHPLLPIGGHVHLSGVPLTPELSRALDVYVALPVSLIEAKSTTGASRRPSYGLLGDIRLQDHDGDGGFEYRTLPSFAYSPQLAMEVLSLFAATVEHYPNLTHQSWVMNQVQYSFIAGEKERYRELALNAVQELSAHTEGARQYWIRQFYERVQRGWTWKESEDISSAWL</sequence>